<evidence type="ECO:0000256" key="2">
    <source>
        <dbReference type="ARBA" id="ARBA00022729"/>
    </source>
</evidence>
<dbReference type="PANTHER" id="PTHR43248:SF29">
    <property type="entry name" value="TRIPEPTIDYL AMINOPEPTIDASE"/>
    <property type="match status" value="1"/>
</dbReference>
<comment type="caution">
    <text evidence="6">The sequence shown here is derived from an EMBL/GenBank/DDBJ whole genome shotgun (WGS) entry which is preliminary data.</text>
</comment>
<evidence type="ECO:0000256" key="1">
    <source>
        <dbReference type="ARBA" id="ARBA00010088"/>
    </source>
</evidence>
<keyword evidence="7" id="KW-1185">Reference proteome</keyword>
<gene>
    <name evidence="6" type="ORF">E1292_40950</name>
</gene>
<dbReference type="InterPro" id="IPR029058">
    <property type="entry name" value="AB_hydrolase_fold"/>
</dbReference>
<dbReference type="InterPro" id="IPR013595">
    <property type="entry name" value="Pept_S33_TAP-like_C"/>
</dbReference>
<dbReference type="GO" id="GO:0016787">
    <property type="term" value="F:hydrolase activity"/>
    <property type="evidence" value="ECO:0007669"/>
    <property type="project" value="UniProtKB-KW"/>
</dbReference>
<dbReference type="InterPro" id="IPR051601">
    <property type="entry name" value="Serine_prot/Carboxylest_S33"/>
</dbReference>
<sequence>MMTRSIARVAAACLMATGLAVPAGAQAASMPVQKIAWGDCTGDAAEDKEIRCADLSVPVDWHRPRDQRTTVRLAKLPAQNSAQRVGSLLVNLGADGATAEHLPGKEKEELAELTQWFDVIAFDARGRGGSDGVTCDTGPAYTALMFSGDKQTWDRFVRDNRTWEAACRKAAGPLADNLDSWQVAHDMEAIRKALGEGRLTYYGNSYGTVFGKAYAELFPTKVHRMYLDSVQDHTSRSPMRALAPMAELARDKFERFGQWCETDSACALHPHNAREVWDQLMAKARRDPLPAPDAGQGKTVGPTQLRLNAFLSVPKASRWPQFAQALAKARAGNASELHITPSDVPTGIRVDGLAWCADFPFSQGWAGMATIERRLHAIDPRVGRLMAKMSYGRCVGLRHQGSFPPHTIAPQGLPPVLLVGGLRDNTTPPAGGRLLAGQLPGATWIDADSDHAVYLSGNRCVRDIVHRYLRTGDRPASGHVCPA</sequence>
<keyword evidence="2 4" id="KW-0732">Signal</keyword>
<evidence type="ECO:0000313" key="7">
    <source>
        <dbReference type="Proteomes" id="UP000295258"/>
    </source>
</evidence>
<dbReference type="AlphaFoldDB" id="A0A4R4UX13"/>
<evidence type="ECO:0000313" key="6">
    <source>
        <dbReference type="EMBL" id="TDC93313.1"/>
    </source>
</evidence>
<organism evidence="6 7">
    <name type="scientific">Nonomuraea deserti</name>
    <dbReference type="NCBI Taxonomy" id="1848322"/>
    <lineage>
        <taxon>Bacteria</taxon>
        <taxon>Bacillati</taxon>
        <taxon>Actinomycetota</taxon>
        <taxon>Actinomycetes</taxon>
        <taxon>Streptosporangiales</taxon>
        <taxon>Streptosporangiaceae</taxon>
        <taxon>Nonomuraea</taxon>
    </lineage>
</organism>
<protein>
    <submittedName>
        <fullName evidence="6">Alpha/beta hydrolase</fullName>
    </submittedName>
</protein>
<dbReference type="Proteomes" id="UP000295258">
    <property type="component" value="Unassembled WGS sequence"/>
</dbReference>
<feature type="signal peptide" evidence="4">
    <location>
        <begin position="1"/>
        <end position="27"/>
    </location>
</feature>
<evidence type="ECO:0000256" key="3">
    <source>
        <dbReference type="ARBA" id="ARBA00022801"/>
    </source>
</evidence>
<accession>A0A4R4UX13</accession>
<reference evidence="6 7" key="1">
    <citation type="submission" date="2019-03" db="EMBL/GenBank/DDBJ databases">
        <title>Draft genome sequences of novel Actinobacteria.</title>
        <authorList>
            <person name="Sahin N."/>
            <person name="Ay H."/>
            <person name="Saygin H."/>
        </authorList>
    </citation>
    <scope>NUCLEOTIDE SEQUENCE [LARGE SCALE GENOMIC DNA]</scope>
    <source>
        <strain evidence="6 7">KC310</strain>
    </source>
</reference>
<name>A0A4R4UX13_9ACTN</name>
<comment type="similarity">
    <text evidence="1">Belongs to the peptidase S33 family.</text>
</comment>
<evidence type="ECO:0000256" key="4">
    <source>
        <dbReference type="SAM" id="SignalP"/>
    </source>
</evidence>
<keyword evidence="3 6" id="KW-0378">Hydrolase</keyword>
<dbReference type="Gene3D" id="3.40.50.1820">
    <property type="entry name" value="alpha/beta hydrolase"/>
    <property type="match status" value="1"/>
</dbReference>
<feature type="domain" description="Peptidase S33 tripeptidyl aminopeptidase-like C-terminal" evidence="5">
    <location>
        <begin position="383"/>
        <end position="481"/>
    </location>
</feature>
<dbReference type="SUPFAM" id="SSF53474">
    <property type="entry name" value="alpha/beta-Hydrolases"/>
    <property type="match status" value="1"/>
</dbReference>
<dbReference type="EMBL" id="SMKO01000188">
    <property type="protein sequence ID" value="TDC93313.1"/>
    <property type="molecule type" value="Genomic_DNA"/>
</dbReference>
<evidence type="ECO:0000259" key="5">
    <source>
        <dbReference type="Pfam" id="PF08386"/>
    </source>
</evidence>
<dbReference type="Pfam" id="PF08386">
    <property type="entry name" value="Abhydrolase_4"/>
    <property type="match status" value="1"/>
</dbReference>
<dbReference type="PANTHER" id="PTHR43248">
    <property type="entry name" value="2-SUCCINYL-6-HYDROXY-2,4-CYCLOHEXADIENE-1-CARBOXYLATE SYNTHASE"/>
    <property type="match status" value="1"/>
</dbReference>
<proteinExistence type="inferred from homology"/>
<feature type="chain" id="PRO_5020333801" evidence="4">
    <location>
        <begin position="28"/>
        <end position="483"/>
    </location>
</feature>